<feature type="transmembrane region" description="Helical" evidence="1">
    <location>
        <begin position="66"/>
        <end position="87"/>
    </location>
</feature>
<gene>
    <name evidence="2" type="ORF">EOE67_04150</name>
</gene>
<evidence type="ECO:0000313" key="2">
    <source>
        <dbReference type="EMBL" id="RVU40777.1"/>
    </source>
</evidence>
<feature type="transmembrane region" description="Helical" evidence="1">
    <location>
        <begin position="37"/>
        <end position="60"/>
    </location>
</feature>
<comment type="caution">
    <text evidence="2">The sequence shown here is derived from an EMBL/GenBank/DDBJ whole genome shotgun (WGS) entry which is preliminary data.</text>
</comment>
<keyword evidence="3" id="KW-1185">Reference proteome</keyword>
<dbReference type="RefSeq" id="WP_127697790.1">
    <property type="nucleotide sequence ID" value="NZ_SACS01000003.1"/>
</dbReference>
<dbReference type="PANTHER" id="PTHR34351">
    <property type="entry name" value="SLR1927 PROTEIN-RELATED"/>
    <property type="match status" value="1"/>
</dbReference>
<keyword evidence="1" id="KW-0472">Membrane</keyword>
<dbReference type="PANTHER" id="PTHR34351:SF1">
    <property type="entry name" value="SLR1927 PROTEIN"/>
    <property type="match status" value="1"/>
</dbReference>
<proteinExistence type="predicted"/>
<organism evidence="2 3">
    <name type="scientific">Rheinheimera riviphila</name>
    <dbReference type="NCBI Taxonomy" id="1834037"/>
    <lineage>
        <taxon>Bacteria</taxon>
        <taxon>Pseudomonadati</taxon>
        <taxon>Pseudomonadota</taxon>
        <taxon>Gammaproteobacteria</taxon>
        <taxon>Chromatiales</taxon>
        <taxon>Chromatiaceae</taxon>
        <taxon>Rheinheimera</taxon>
    </lineage>
</organism>
<accession>A0A437R271</accession>
<dbReference type="AlphaFoldDB" id="A0A437R271"/>
<keyword evidence="1" id="KW-0812">Transmembrane</keyword>
<dbReference type="OrthoDB" id="5298497at2"/>
<dbReference type="Proteomes" id="UP000283077">
    <property type="component" value="Unassembled WGS sequence"/>
</dbReference>
<reference evidence="2 3" key="1">
    <citation type="submission" date="2019-01" db="EMBL/GenBank/DDBJ databases">
        <authorList>
            <person name="Chen W.-M."/>
        </authorList>
    </citation>
    <scope>NUCLEOTIDE SEQUENCE [LARGE SCALE GENOMIC DNA]</scope>
    <source>
        <strain evidence="2 3">KYPC3</strain>
    </source>
</reference>
<evidence type="ECO:0000313" key="3">
    <source>
        <dbReference type="Proteomes" id="UP000283077"/>
    </source>
</evidence>
<dbReference type="EMBL" id="SACS01000003">
    <property type="protein sequence ID" value="RVU40777.1"/>
    <property type="molecule type" value="Genomic_DNA"/>
</dbReference>
<sequence length="308" mass="35202">MFGLTLQQPKRWFKQRMWQWLAKRQPAATTLKLQQRFLFVFPTSYGFSLLGLVLLLYLLGTNYQNNLILLQSYFLVGLLLLSIILSFRNLSGLTLSVTAAPAVFQGEDISITLQLSQPQQRQQILFQLGDFSLLCPQLPGTVLLKLPATSRGYYQLPRIAVSTVHPFGLVRCWCYPLLQQHYWVYPKPQHQDNYLPPDADAGELQWSHLSPYQAGDPLQRIDWKRLARQPQQPVVKVFSNVLPEQQRVLILPPLTGVALEIALSDLCAQIIELSQARQPYALQLPKQLIEFGTGPDHRRRCLEALTLC</sequence>
<protein>
    <submittedName>
        <fullName evidence="2">DUF58 domain-containing protein</fullName>
    </submittedName>
</protein>
<keyword evidence="1" id="KW-1133">Transmembrane helix</keyword>
<name>A0A437R271_9GAMM</name>
<evidence type="ECO:0000256" key="1">
    <source>
        <dbReference type="SAM" id="Phobius"/>
    </source>
</evidence>